<gene>
    <name evidence="3" type="primary">LOC113797683</name>
</gene>
<organism evidence="2 3">
    <name type="scientific">Dermatophagoides pteronyssinus</name>
    <name type="common">European house dust mite</name>
    <dbReference type="NCBI Taxonomy" id="6956"/>
    <lineage>
        <taxon>Eukaryota</taxon>
        <taxon>Metazoa</taxon>
        <taxon>Ecdysozoa</taxon>
        <taxon>Arthropoda</taxon>
        <taxon>Chelicerata</taxon>
        <taxon>Arachnida</taxon>
        <taxon>Acari</taxon>
        <taxon>Acariformes</taxon>
        <taxon>Sarcoptiformes</taxon>
        <taxon>Astigmata</taxon>
        <taxon>Psoroptidia</taxon>
        <taxon>Analgoidea</taxon>
        <taxon>Pyroglyphidae</taxon>
        <taxon>Dermatophagoidinae</taxon>
        <taxon>Dermatophagoides</taxon>
    </lineage>
</organism>
<keyword evidence="1" id="KW-0472">Membrane</keyword>
<proteinExistence type="predicted"/>
<keyword evidence="1" id="KW-0812">Transmembrane</keyword>
<evidence type="ECO:0000313" key="2">
    <source>
        <dbReference type="Proteomes" id="UP000515146"/>
    </source>
</evidence>
<protein>
    <submittedName>
        <fullName evidence="3">Uncharacterized protein LOC113797683</fullName>
    </submittedName>
</protein>
<evidence type="ECO:0000313" key="3">
    <source>
        <dbReference type="RefSeq" id="XP_027203906.1"/>
    </source>
</evidence>
<name>A0A6P6YGB8_DERPT</name>
<keyword evidence="2" id="KW-1185">Reference proteome</keyword>
<dbReference type="OrthoDB" id="10437355at2759"/>
<dbReference type="AlphaFoldDB" id="A0A6P6YGB8"/>
<dbReference type="RefSeq" id="XP_027203906.1">
    <property type="nucleotide sequence ID" value="XM_027348105.1"/>
</dbReference>
<accession>A0A6P6YGB8</accession>
<feature type="transmembrane region" description="Helical" evidence="1">
    <location>
        <begin position="163"/>
        <end position="189"/>
    </location>
</feature>
<evidence type="ECO:0000256" key="1">
    <source>
        <dbReference type="SAM" id="Phobius"/>
    </source>
</evidence>
<dbReference type="InParanoid" id="A0A6P6YGB8"/>
<dbReference type="KEGG" id="dpte:113797683"/>
<keyword evidence="1" id="KW-1133">Transmembrane helix</keyword>
<feature type="transmembrane region" description="Helical" evidence="1">
    <location>
        <begin position="42"/>
        <end position="62"/>
    </location>
</feature>
<feature type="transmembrane region" description="Helical" evidence="1">
    <location>
        <begin position="195"/>
        <end position="215"/>
    </location>
</feature>
<feature type="transmembrane region" description="Helical" evidence="1">
    <location>
        <begin position="227"/>
        <end position="247"/>
    </location>
</feature>
<dbReference type="Proteomes" id="UP000515146">
    <property type="component" value="Unplaced"/>
</dbReference>
<sequence length="327" mass="39357">MSKLIDDYLFRFDLIHYSDTIEFLVGDFNLITEVKYGSLRRIYSSFVMFALITIGFTIYQSFNTEISKAFRTFIMYSYEYETNNKILDKFVANEIEFSRSTVILFDYLRQRFDPKFVEFKSSFNKFYCLARLVHFEVNCLGHLIKLDKFIQTKPLWQVIGRVFGFQITCISIDFLLTFIYCPIMIGYYIEPYYSRLIFMAIIIAFVINQFVWSCIENVRSDQYLLRALFYYYLLLNYSNLLILTYWISKLNTKLNSFGYFLQKTIWYTNSISDSCFKLHLLFIYERMVSKNKWGMKLGPFTVLTRVVFAKMIIFYIRFVMLTNKLFK</sequence>
<feature type="transmembrane region" description="Helical" evidence="1">
    <location>
        <begin position="297"/>
        <end position="318"/>
    </location>
</feature>
<reference evidence="3" key="1">
    <citation type="submission" date="2025-08" db="UniProtKB">
        <authorList>
            <consortium name="RefSeq"/>
        </authorList>
    </citation>
    <scope>IDENTIFICATION</scope>
    <source>
        <strain evidence="3">Airmid</strain>
    </source>
</reference>